<evidence type="ECO:0000259" key="6">
    <source>
        <dbReference type="Pfam" id="PF08614"/>
    </source>
</evidence>
<evidence type="ECO:0000256" key="5">
    <source>
        <dbReference type="SAM" id="Coils"/>
    </source>
</evidence>
<dbReference type="PROSITE" id="PS00678">
    <property type="entry name" value="WD_REPEATS_1"/>
    <property type="match status" value="1"/>
</dbReference>
<comment type="similarity">
    <text evidence="1">Belongs to the WD repeat ATG16 family.</text>
</comment>
<organism evidence="7 8">
    <name type="scientific">Acromyrmex insinuator</name>
    <dbReference type="NCBI Taxonomy" id="230686"/>
    <lineage>
        <taxon>Eukaryota</taxon>
        <taxon>Metazoa</taxon>
        <taxon>Ecdysozoa</taxon>
        <taxon>Arthropoda</taxon>
        <taxon>Hexapoda</taxon>
        <taxon>Insecta</taxon>
        <taxon>Pterygota</taxon>
        <taxon>Neoptera</taxon>
        <taxon>Endopterygota</taxon>
        <taxon>Hymenoptera</taxon>
        <taxon>Apocrita</taxon>
        <taxon>Aculeata</taxon>
        <taxon>Formicoidea</taxon>
        <taxon>Formicidae</taxon>
        <taxon>Myrmicinae</taxon>
        <taxon>Acromyrmex</taxon>
    </lineage>
</organism>
<keyword evidence="8" id="KW-1185">Reference proteome</keyword>
<dbReference type="GO" id="GO:0034045">
    <property type="term" value="C:phagophore assembly site membrane"/>
    <property type="evidence" value="ECO:0007669"/>
    <property type="project" value="TreeGrafter"/>
</dbReference>
<dbReference type="AlphaFoldDB" id="A0A836EFM7"/>
<dbReference type="InterPro" id="IPR015943">
    <property type="entry name" value="WD40/YVTN_repeat-like_dom_sf"/>
</dbReference>
<proteinExistence type="inferred from homology"/>
<evidence type="ECO:0000313" key="7">
    <source>
        <dbReference type="EMBL" id="KAG5311640.1"/>
    </source>
</evidence>
<protein>
    <submittedName>
        <fullName evidence="7">A16L1 protein</fullName>
    </submittedName>
</protein>
<sequence length="371" mass="41944">MTSNEAAVSLGVAREDINWRKDLISQLRERNRSQTNCFADLISLHNRLFENTNTLRNSNMQLTIANETLRREAANGGIGMGGNPDLEARLLKQAEELAMLHKRKGEHTQQIVDLNNKLQEMTKELHGKEASLGESLEANINLRLEITKCLAREKDLEGINQMLKDEHQALQLAFASLEEKLRKTQEENRQLIERLIKYKARDAEKMNEENDNFLSFTSPTTFLMHTLSKFGKRQAKMQKELEDAARDTRPVSPDRLSLKEVAGLPTAVPTKVSVTFSAHEGEVFAVKWSPTDRILATGGTDRKVKLWNINKDTSENKGILVGSNAGVMSVDFDSTGTLILGASNDYASRVWTVNDLRLKVSFCIHYFYMCF</sequence>
<dbReference type="PANTHER" id="PTHR19878">
    <property type="entry name" value="AUTOPHAGY PROTEIN 16-LIKE"/>
    <property type="match status" value="1"/>
</dbReference>
<dbReference type="GO" id="GO:0043495">
    <property type="term" value="F:protein-membrane adaptor activity"/>
    <property type="evidence" value="ECO:0007669"/>
    <property type="project" value="TreeGrafter"/>
</dbReference>
<keyword evidence="3" id="KW-0677">Repeat</keyword>
<dbReference type="InterPro" id="IPR045160">
    <property type="entry name" value="ATG16"/>
</dbReference>
<dbReference type="Pfam" id="PF00400">
    <property type="entry name" value="WD40"/>
    <property type="match status" value="2"/>
</dbReference>
<evidence type="ECO:0000256" key="3">
    <source>
        <dbReference type="ARBA" id="ARBA00022737"/>
    </source>
</evidence>
<dbReference type="Gene3D" id="2.130.10.10">
    <property type="entry name" value="YVTN repeat-like/Quinoprotein amine dehydrogenase"/>
    <property type="match status" value="1"/>
</dbReference>
<dbReference type="Pfam" id="PF08614">
    <property type="entry name" value="ATG16"/>
    <property type="match status" value="1"/>
</dbReference>
<evidence type="ECO:0000256" key="2">
    <source>
        <dbReference type="ARBA" id="ARBA00022574"/>
    </source>
</evidence>
<dbReference type="PROSITE" id="PS50294">
    <property type="entry name" value="WD_REPEATS_REGION"/>
    <property type="match status" value="1"/>
</dbReference>
<dbReference type="SUPFAM" id="SSF50978">
    <property type="entry name" value="WD40 repeat-like"/>
    <property type="match status" value="1"/>
</dbReference>
<evidence type="ECO:0000313" key="8">
    <source>
        <dbReference type="Proteomes" id="UP000667349"/>
    </source>
</evidence>
<keyword evidence="2 4" id="KW-0853">WD repeat</keyword>
<dbReference type="GO" id="GO:0034274">
    <property type="term" value="C:Atg12-Atg5-Atg16 complex"/>
    <property type="evidence" value="ECO:0007669"/>
    <property type="project" value="TreeGrafter"/>
</dbReference>
<feature type="repeat" description="WD" evidence="4">
    <location>
        <begin position="320"/>
        <end position="361"/>
    </location>
</feature>
<feature type="repeat" description="WD" evidence="4">
    <location>
        <begin position="276"/>
        <end position="317"/>
    </location>
</feature>
<dbReference type="GO" id="GO:0000421">
    <property type="term" value="C:autophagosome membrane"/>
    <property type="evidence" value="ECO:0007669"/>
    <property type="project" value="TreeGrafter"/>
</dbReference>
<dbReference type="PANTHER" id="PTHR19878:SF8">
    <property type="entry name" value="AUTOPHAGY-RELATED 16, ISOFORM F"/>
    <property type="match status" value="1"/>
</dbReference>
<accession>A0A836EFM7</accession>
<gene>
    <name evidence="7" type="primary">Atg16l1_1</name>
    <name evidence="7" type="ORF">G6Z75_0009816</name>
</gene>
<comment type="caution">
    <text evidence="7">The sequence shown here is derived from an EMBL/GenBank/DDBJ whole genome shotgun (WGS) entry which is preliminary data.</text>
</comment>
<feature type="non-terminal residue" evidence="7">
    <location>
        <position position="371"/>
    </location>
</feature>
<dbReference type="InterPro" id="IPR013923">
    <property type="entry name" value="Autophagy-rel_prot_16_dom"/>
</dbReference>
<dbReference type="InterPro" id="IPR019775">
    <property type="entry name" value="WD40_repeat_CS"/>
</dbReference>
<dbReference type="SMART" id="SM00320">
    <property type="entry name" value="WD40"/>
    <property type="match status" value="2"/>
</dbReference>
<dbReference type="InterPro" id="IPR001680">
    <property type="entry name" value="WD40_rpt"/>
</dbReference>
<dbReference type="EMBL" id="JAANHZ010000352">
    <property type="protein sequence ID" value="KAG5311640.1"/>
    <property type="molecule type" value="Genomic_DNA"/>
</dbReference>
<dbReference type="CDD" id="cd22887">
    <property type="entry name" value="Atg16_CCD"/>
    <property type="match status" value="1"/>
</dbReference>
<feature type="coiled-coil region" evidence="5">
    <location>
        <begin position="160"/>
        <end position="201"/>
    </location>
</feature>
<keyword evidence="5" id="KW-0175">Coiled coil</keyword>
<dbReference type="GO" id="GO:0000045">
    <property type="term" value="P:autophagosome assembly"/>
    <property type="evidence" value="ECO:0007669"/>
    <property type="project" value="InterPro"/>
</dbReference>
<reference evidence="7" key="1">
    <citation type="submission" date="2020-02" db="EMBL/GenBank/DDBJ databases">
        <title>Relaxed selection underlies rapid genomic changes in the transitions from sociality to social parasitism in ants.</title>
        <authorList>
            <person name="Bi X."/>
        </authorList>
    </citation>
    <scope>NUCLEOTIDE SEQUENCE</scope>
    <source>
        <strain evidence="7">BGI-DK2013a</strain>
        <tissue evidence="7">Whole body</tissue>
    </source>
</reference>
<dbReference type="PROSITE" id="PS50082">
    <property type="entry name" value="WD_REPEATS_2"/>
    <property type="match status" value="2"/>
</dbReference>
<name>A0A836EFM7_9HYME</name>
<dbReference type="InterPro" id="IPR036322">
    <property type="entry name" value="WD40_repeat_dom_sf"/>
</dbReference>
<feature type="domain" description="Autophagy-related protein 16" evidence="6">
    <location>
        <begin position="23"/>
        <end position="207"/>
    </location>
</feature>
<dbReference type="Proteomes" id="UP000667349">
    <property type="component" value="Unassembled WGS sequence"/>
</dbReference>
<feature type="coiled-coil region" evidence="5">
    <location>
        <begin position="104"/>
        <end position="131"/>
    </location>
</feature>
<evidence type="ECO:0000256" key="1">
    <source>
        <dbReference type="ARBA" id="ARBA00009271"/>
    </source>
</evidence>
<evidence type="ECO:0000256" key="4">
    <source>
        <dbReference type="PROSITE-ProRule" id="PRU00221"/>
    </source>
</evidence>
<feature type="non-terminal residue" evidence="7">
    <location>
        <position position="1"/>
    </location>
</feature>